<dbReference type="InterPro" id="IPR051981">
    <property type="entry name" value="Glycosyltransf_32"/>
</dbReference>
<dbReference type="InterPro" id="IPR007577">
    <property type="entry name" value="GlycoTrfase_DXD_sugar-bd_CS"/>
</dbReference>
<gene>
    <name evidence="8" type="ORF">APLA_LOCUS14230</name>
</gene>
<organism evidence="8 9">
    <name type="scientific">Arctia plantaginis</name>
    <name type="common">Wood tiger moth</name>
    <name type="synonym">Phalaena plantaginis</name>
    <dbReference type="NCBI Taxonomy" id="874455"/>
    <lineage>
        <taxon>Eukaryota</taxon>
        <taxon>Metazoa</taxon>
        <taxon>Ecdysozoa</taxon>
        <taxon>Arthropoda</taxon>
        <taxon>Hexapoda</taxon>
        <taxon>Insecta</taxon>
        <taxon>Pterygota</taxon>
        <taxon>Neoptera</taxon>
        <taxon>Endopterygota</taxon>
        <taxon>Lepidoptera</taxon>
        <taxon>Glossata</taxon>
        <taxon>Ditrysia</taxon>
        <taxon>Noctuoidea</taxon>
        <taxon>Erebidae</taxon>
        <taxon>Arctiinae</taxon>
        <taxon>Arctia</taxon>
    </lineage>
</organism>
<dbReference type="Pfam" id="PF04488">
    <property type="entry name" value="Gly_transf_sug"/>
    <property type="match status" value="1"/>
</dbReference>
<dbReference type="EMBL" id="CADEBD010000388">
    <property type="protein sequence ID" value="CAB3253090.1"/>
    <property type="molecule type" value="Genomic_DNA"/>
</dbReference>
<dbReference type="OrthoDB" id="421002at2759"/>
<evidence type="ECO:0000313" key="8">
    <source>
        <dbReference type="EMBL" id="CAB3253090.1"/>
    </source>
</evidence>
<dbReference type="GO" id="GO:0006688">
    <property type="term" value="P:glycosphingolipid biosynthetic process"/>
    <property type="evidence" value="ECO:0007669"/>
    <property type="project" value="TreeGrafter"/>
</dbReference>
<dbReference type="Proteomes" id="UP000494256">
    <property type="component" value="Unassembled WGS sequence"/>
</dbReference>
<dbReference type="SUPFAM" id="SSF53448">
    <property type="entry name" value="Nucleotide-diphospho-sugar transferases"/>
    <property type="match status" value="1"/>
</dbReference>
<keyword evidence="6" id="KW-0472">Membrane</keyword>
<dbReference type="GO" id="GO:0035248">
    <property type="term" value="F:alpha-1,4-N-acetylgalactosaminyltransferase activity"/>
    <property type="evidence" value="ECO:0007669"/>
    <property type="project" value="TreeGrafter"/>
</dbReference>
<dbReference type="Pfam" id="PF04572">
    <property type="entry name" value="Gb3_synth"/>
    <property type="match status" value="1"/>
</dbReference>
<evidence type="ECO:0000256" key="5">
    <source>
        <dbReference type="ARBA" id="ARBA00023034"/>
    </source>
</evidence>
<name>A0A8S1B1C9_ARCPL</name>
<keyword evidence="5" id="KW-0333">Golgi apparatus</keyword>
<dbReference type="InterPro" id="IPR007652">
    <property type="entry name" value="A1-4-GlycosylTfrase_dom"/>
</dbReference>
<evidence type="ECO:0000259" key="7">
    <source>
        <dbReference type="Pfam" id="PF04572"/>
    </source>
</evidence>
<evidence type="ECO:0000256" key="3">
    <source>
        <dbReference type="ARBA" id="ARBA00022676"/>
    </source>
</evidence>
<proteinExistence type="inferred from homology"/>
<protein>
    <recommendedName>
        <fullName evidence="7">Alpha 1,4-glycosyltransferase domain-containing protein</fullName>
    </recommendedName>
</protein>
<comment type="subcellular location">
    <subcellularLocation>
        <location evidence="1">Golgi apparatus membrane</location>
        <topology evidence="1">Single-pass type II membrane protein</topology>
    </subcellularLocation>
</comment>
<keyword evidence="3" id="KW-0328">Glycosyltransferase</keyword>
<evidence type="ECO:0000256" key="6">
    <source>
        <dbReference type="ARBA" id="ARBA00023136"/>
    </source>
</evidence>
<accession>A0A8S1B1C9</accession>
<evidence type="ECO:0000313" key="9">
    <source>
        <dbReference type="Proteomes" id="UP000494256"/>
    </source>
</evidence>
<reference evidence="8 9" key="1">
    <citation type="submission" date="2020-04" db="EMBL/GenBank/DDBJ databases">
        <authorList>
            <person name="Wallbank WR R."/>
            <person name="Pardo Diaz C."/>
            <person name="Kozak K."/>
            <person name="Martin S."/>
            <person name="Jiggins C."/>
            <person name="Moest M."/>
            <person name="Warren A I."/>
            <person name="Byers J.R.P. K."/>
            <person name="Montejo-Kovacevich G."/>
            <person name="Yen C E."/>
        </authorList>
    </citation>
    <scope>NUCLEOTIDE SEQUENCE [LARGE SCALE GENOMIC DNA]</scope>
</reference>
<dbReference type="AlphaFoldDB" id="A0A8S1B1C9"/>
<evidence type="ECO:0000256" key="1">
    <source>
        <dbReference type="ARBA" id="ARBA00004323"/>
    </source>
</evidence>
<feature type="domain" description="Alpha 1,4-glycosyltransferase" evidence="7">
    <location>
        <begin position="201"/>
        <end position="251"/>
    </location>
</feature>
<evidence type="ECO:0000256" key="4">
    <source>
        <dbReference type="ARBA" id="ARBA00022679"/>
    </source>
</evidence>
<evidence type="ECO:0000256" key="2">
    <source>
        <dbReference type="ARBA" id="ARBA00009003"/>
    </source>
</evidence>
<dbReference type="PANTHER" id="PTHR12042">
    <property type="entry name" value="LACTOSYLCERAMIDE 4-ALPHA-GALACTOSYLTRANSFERASE ALPHA- 1,4-GALACTOSYLTRANSFERASE"/>
    <property type="match status" value="1"/>
</dbReference>
<dbReference type="GO" id="GO:0000139">
    <property type="term" value="C:Golgi membrane"/>
    <property type="evidence" value="ECO:0007669"/>
    <property type="project" value="UniProtKB-SubCell"/>
</dbReference>
<comment type="caution">
    <text evidence="8">The sequence shown here is derived from an EMBL/GenBank/DDBJ whole genome shotgun (WGS) entry which is preliminary data.</text>
</comment>
<dbReference type="Gene3D" id="3.90.550.20">
    <property type="match status" value="1"/>
</dbReference>
<keyword evidence="4" id="KW-0808">Transferase</keyword>
<dbReference type="PANTHER" id="PTHR12042:SF21">
    <property type="entry name" value="ALPHA1,4-GALACTOSYLTRANSFERASE 1-RELATED"/>
    <property type="match status" value="1"/>
</dbReference>
<dbReference type="InterPro" id="IPR029044">
    <property type="entry name" value="Nucleotide-diphossugar_trans"/>
</dbReference>
<sequence>MLIKRSRKTSALNSVALIEGKEQWNASCYDIEEGNTLELFENLEFPPSLNSIFFIETSCRGRLTSRQACSIEAAARAHPRSIIYVLFSAPVSKTMVKSKIFARLLLFYNIKFVRILFRDYAKNTPLDMMIATTPFYKSKWWIEHSSDIFRYLTLYKYGGIYLDTDMLVVKSLEPLGYNWVGRQDNLSVNGAAIALSLDKLGQRVAKALVMELKTSYRYDLFGRNGPEAVTKVLQEICSTPNVTEWSSETCSARDAYLLL</sequence>
<comment type="similarity">
    <text evidence="2">Belongs to the glycosyltransferase 32 family.</text>
</comment>